<feature type="compositionally biased region" description="Polar residues" evidence="5">
    <location>
        <begin position="133"/>
        <end position="143"/>
    </location>
</feature>
<comment type="subcellular location">
    <subcellularLocation>
        <location evidence="1">Membrane</location>
        <topology evidence="1">Single-pass membrane protein</topology>
    </subcellularLocation>
</comment>
<name>A0AAE0GT88_9CHLO</name>
<keyword evidence="4 6" id="KW-0472">Membrane</keyword>
<evidence type="ECO:0000256" key="4">
    <source>
        <dbReference type="ARBA" id="ARBA00023136"/>
    </source>
</evidence>
<evidence type="ECO:0000256" key="3">
    <source>
        <dbReference type="ARBA" id="ARBA00022989"/>
    </source>
</evidence>
<feature type="transmembrane region" description="Helical" evidence="6">
    <location>
        <begin position="273"/>
        <end position="294"/>
    </location>
</feature>
<evidence type="ECO:0000256" key="2">
    <source>
        <dbReference type="ARBA" id="ARBA00022692"/>
    </source>
</evidence>
<dbReference type="EMBL" id="LGRX02002655">
    <property type="protein sequence ID" value="KAK3283785.1"/>
    <property type="molecule type" value="Genomic_DNA"/>
</dbReference>
<dbReference type="PANTHER" id="PTHR34457:SF3">
    <property type="entry name" value="PROTEIN TIC236, CHLOROPLASTIC"/>
    <property type="match status" value="1"/>
</dbReference>
<protein>
    <recommendedName>
        <fullName evidence="7">Translocation and assembly module TamB C-terminal domain-containing protein</fullName>
    </recommendedName>
</protein>
<gene>
    <name evidence="8" type="ORF">CYMTET_8550</name>
</gene>
<dbReference type="Proteomes" id="UP001190700">
    <property type="component" value="Unassembled WGS sequence"/>
</dbReference>
<evidence type="ECO:0000256" key="5">
    <source>
        <dbReference type="SAM" id="MobiDB-lite"/>
    </source>
</evidence>
<dbReference type="PANTHER" id="PTHR34457">
    <property type="entry name" value="EMBRYO DEFECTIVE 2410"/>
    <property type="match status" value="1"/>
</dbReference>
<dbReference type="GO" id="GO:0005886">
    <property type="term" value="C:plasma membrane"/>
    <property type="evidence" value="ECO:0007669"/>
    <property type="project" value="InterPro"/>
</dbReference>
<reference evidence="8 9" key="1">
    <citation type="journal article" date="2015" name="Genome Biol. Evol.">
        <title>Comparative Genomics of a Bacterivorous Green Alga Reveals Evolutionary Causalities and Consequences of Phago-Mixotrophic Mode of Nutrition.</title>
        <authorList>
            <person name="Burns J.A."/>
            <person name="Paasch A."/>
            <person name="Narechania A."/>
            <person name="Kim E."/>
        </authorList>
    </citation>
    <scope>NUCLEOTIDE SEQUENCE [LARGE SCALE GENOMIC DNA]</scope>
    <source>
        <strain evidence="8 9">PLY_AMNH</strain>
    </source>
</reference>
<feature type="region of interest" description="Disordered" evidence="5">
    <location>
        <begin position="1507"/>
        <end position="1531"/>
    </location>
</feature>
<evidence type="ECO:0000259" key="7">
    <source>
        <dbReference type="Pfam" id="PF04357"/>
    </source>
</evidence>
<feature type="region of interest" description="Disordered" evidence="5">
    <location>
        <begin position="1112"/>
        <end position="1151"/>
    </location>
</feature>
<feature type="compositionally biased region" description="Low complexity" evidence="5">
    <location>
        <begin position="1113"/>
        <end position="1127"/>
    </location>
</feature>
<dbReference type="InterPro" id="IPR053022">
    <property type="entry name" value="Chloroplast_translocon_comp"/>
</dbReference>
<keyword evidence="2 6" id="KW-0812">Transmembrane</keyword>
<evidence type="ECO:0000313" key="9">
    <source>
        <dbReference type="Proteomes" id="UP001190700"/>
    </source>
</evidence>
<evidence type="ECO:0000256" key="6">
    <source>
        <dbReference type="SAM" id="Phobius"/>
    </source>
</evidence>
<comment type="caution">
    <text evidence="8">The sequence shown here is derived from an EMBL/GenBank/DDBJ whole genome shotgun (WGS) entry which is preliminary data.</text>
</comment>
<feature type="region of interest" description="Disordered" evidence="5">
    <location>
        <begin position="489"/>
        <end position="525"/>
    </location>
</feature>
<dbReference type="GO" id="GO:0009306">
    <property type="term" value="P:protein secretion"/>
    <property type="evidence" value="ECO:0007669"/>
    <property type="project" value="InterPro"/>
</dbReference>
<feature type="region of interest" description="Disordered" evidence="5">
    <location>
        <begin position="207"/>
        <end position="253"/>
    </location>
</feature>
<keyword evidence="3 6" id="KW-1133">Transmembrane helix</keyword>
<accession>A0AAE0GT88</accession>
<feature type="domain" description="Translocation and assembly module TamB C-terminal" evidence="7">
    <location>
        <begin position="1779"/>
        <end position="2128"/>
    </location>
</feature>
<sequence>MVAARFCRYQARIAPLRSKVRISPALRQSHRAFLPQRQLQELRCTVPRRVRLLRSLRQGATSSKKDEDGGEPSDGLFREAGGTFFEDQDGLLSNSTAASSPEGASGIDRAGKATPSSDSFNEEDRQAAEQKPSLPSANGQQSAAELKGDVPPPEEGSPKPDQQPPLGGLSRNREQYSKYYTNDLMRRRAGAALDMWSGGYSVGSNQAGGTALPGQGTSPQVGTSGSTASGAAWQRRRDGGPSINTPASLQRPSGSDLLQWAWRRHRRRLVRALAQWITMLAAALLGLTTAAQAWGRPFLNKSVLPQLAVDVSVMMGREVSLGKVEWLLPSGVSGFTPVATIGECSVGPATHEQSELDVEAVSLWLRPLSSLLQRRFVLAVTLYGPNLTVVQASNFSWLGFPEDTVPSAREFITAHAVSSANGDGGGGVPAVAVEKVRMHKGNIFIQTFGDAKPRCLERVSGTLGLWPGYKRLQGEVVANVAVRPQDNMRVTMPQGGSVKRHLRTGPSPGEPEPSSSIGNPKDGGTLRVSLTGRDLDQMGTKSDLRVRVQARGLHAPIIERLLEIPMDIHQGRMDGELRIRCSDPKSYKFPDLSGTIRCRQVGFHFWDAPDDFRGVDMDLLFEGERMYLHNTSGWYGAIPLSASGDLDVNPEGGEYRVSVNISPVEVNAVRETLGTRPTPRPVAGAIRGSIHCTGPLEKPVFTGTAVATAEPFAGSPPPGVAAEAVRGAQEEGAVAAYDYIPFVAARGVFTVDTATNMLRLHAIDAQPVGGGYLQGSGQLWIAPEAERDPRAMRIEFHGRDLPAEAMLRRYEAAEDAPELPPTLLNALLPQGPASVDATMVGSHVAPTLNVAFDVPEDAANGDIRLNRESVRVTLHAPEVELSAELQTQYPPTEVQMRSRTQEQAMLAGKPIVTGMTLDCTLNGVDVLPLVTGSSLEGTPTSQPTRMKLSGRTKFRGRLTEDLDAAGGAAAQAQAVVTPSPPPFKRKLPRDKAMQAGLLPGAWEAMATSREGAGALMGGSGGGSGSERAEPEMQLPLKQPSRLHGELSLNGIKLNQMSLAPQLQGTLEANPGGVTLDARGRPDEYLLLHVDTPEPEPEREPAVATHDFEEDAGDAAAGGAHSASAGSGQTPEEKSVGAKAGSSAGSASLSLRRGQLQTELQVSGTRVQGEVANLRLDELELASLRGMLESVHAEADLDARKGRASLAMSRPRYSGLQGESLSGEVLWDGDLVRLEHMTLQQARSRYEVAGEYVLPVEEGVSAAAASDCSVKDGTEVTVAGAGARAGLTAEAASTAVDARMPWTPGGQWRWRMEVPTADVVEMLPAVRLVSAMRGEQTPGDYTRAKAAFIESLQEEVSLRVGGLSQQLKKLLIASSEGEQGEGALLPALQQISGHWAGVMEVAGGGSTGAPTAAEFDVRGEGWQWGDLRLERAEAVGHYDVEAGVQLQQLQLTSGATSLRVAGSLLGPAQQAEVELTNFPASLFQTLSDTIESARNAVAGGFAPPAAAVIKAPPQPTSSAASPGSAAGGAPTPAVSGEVYMQGTIGGSAQDPTCDLSMRLLDGAIKGTALSVAEANAAITADRRCVFDAQLVPAAAHGHLRVAGSVPLPSSEKASGNPPLEVGDSDALEAPAAAAASNGSAPLQVDAGVKDSGMMLLTSIIPGLRWQNGSADIGVKVRGTLAAPVADGVAHVHRASLSAPWLARPMAGLGATLRLRNNVLHVEALEGRLGRNGHLKVQGALPLLSGATKGDSWAALVAKAETQVDPEQCGDCGEGEGQAGIKVDVEGLEVRAGKVYSGALDTHLHMKGSLMTPTVSGSVQLSRGIAYLSQESMSPTPGASAPPPPKSDIATPVAATSRSMGFSPGKLQPTQPLLDPPRPPGADAAGQINCKNLTVQLGPDLRAVYPFVLNFTLDGNVTLEGALDPALIKPEGIICFETGEINLVAAQVRLDREHENRAVFTPEQGLDPTLDISLVGADLKAIIQGRASVWQDNMTLQRNLSGENVDKLTALEAAHVIEGQLGDSILEKNGRLAFSNLASATITTLLPKIETQGQIGKARWRLVSAPTIPGLLSLDPTTDPFKSLATLTLGTEVEVQFGDVQAKMSRKLKDSEMATHWTLIYQLNSKLRVQLNNISATATRLLFEYSAR</sequence>
<proteinExistence type="predicted"/>
<evidence type="ECO:0000313" key="8">
    <source>
        <dbReference type="EMBL" id="KAK3283785.1"/>
    </source>
</evidence>
<dbReference type="InterPro" id="IPR007452">
    <property type="entry name" value="TamB_C"/>
</dbReference>
<organism evidence="8 9">
    <name type="scientific">Cymbomonas tetramitiformis</name>
    <dbReference type="NCBI Taxonomy" id="36881"/>
    <lineage>
        <taxon>Eukaryota</taxon>
        <taxon>Viridiplantae</taxon>
        <taxon>Chlorophyta</taxon>
        <taxon>Pyramimonadophyceae</taxon>
        <taxon>Pyramimonadales</taxon>
        <taxon>Pyramimonadaceae</taxon>
        <taxon>Cymbomonas</taxon>
    </lineage>
</organism>
<dbReference type="Pfam" id="PF04357">
    <property type="entry name" value="TamB"/>
    <property type="match status" value="1"/>
</dbReference>
<feature type="compositionally biased region" description="Low complexity" evidence="5">
    <location>
        <begin position="1136"/>
        <end position="1151"/>
    </location>
</feature>
<feature type="compositionally biased region" description="Polar residues" evidence="5">
    <location>
        <begin position="242"/>
        <end position="253"/>
    </location>
</feature>
<evidence type="ECO:0000256" key="1">
    <source>
        <dbReference type="ARBA" id="ARBA00004167"/>
    </source>
</evidence>
<feature type="region of interest" description="Disordered" evidence="5">
    <location>
        <begin position="1829"/>
        <end position="1849"/>
    </location>
</feature>
<feature type="compositionally biased region" description="Polar residues" evidence="5">
    <location>
        <begin position="215"/>
        <end position="229"/>
    </location>
</feature>
<keyword evidence="9" id="KW-1185">Reference proteome</keyword>
<feature type="region of interest" description="Disordered" evidence="5">
    <location>
        <begin position="57"/>
        <end position="173"/>
    </location>
</feature>